<dbReference type="FunFam" id="3.30.565.10:FF:000006">
    <property type="entry name" value="Sensor histidine kinase WalK"/>
    <property type="match status" value="1"/>
</dbReference>
<dbReference type="STRING" id="1618443.UV73_C0010G0022"/>
<dbReference type="GO" id="GO:0016036">
    <property type="term" value="P:cellular response to phosphate starvation"/>
    <property type="evidence" value="ECO:0007669"/>
    <property type="project" value="TreeGrafter"/>
</dbReference>
<feature type="domain" description="Histidine kinase" evidence="8">
    <location>
        <begin position="119"/>
        <end position="332"/>
    </location>
</feature>
<dbReference type="InterPro" id="IPR036890">
    <property type="entry name" value="HATPase_C_sf"/>
</dbReference>
<dbReference type="GO" id="GO:0000155">
    <property type="term" value="F:phosphorelay sensor kinase activity"/>
    <property type="evidence" value="ECO:0007669"/>
    <property type="project" value="InterPro"/>
</dbReference>
<keyword evidence="3" id="KW-0597">Phosphoprotein</keyword>
<evidence type="ECO:0000256" key="6">
    <source>
        <dbReference type="ARBA" id="ARBA00023012"/>
    </source>
</evidence>
<dbReference type="Pfam" id="PF00512">
    <property type="entry name" value="HisKA"/>
    <property type="match status" value="1"/>
</dbReference>
<dbReference type="InterPro" id="IPR005467">
    <property type="entry name" value="His_kinase_dom"/>
</dbReference>
<name>A0A0G1DFQ0_9BACT</name>
<comment type="caution">
    <text evidence="9">The sequence shown here is derived from an EMBL/GenBank/DDBJ whole genome shotgun (WGS) entry which is preliminary data.</text>
</comment>
<feature type="transmembrane region" description="Helical" evidence="7">
    <location>
        <begin position="76"/>
        <end position="99"/>
    </location>
</feature>
<comment type="catalytic activity">
    <reaction evidence="1">
        <text>ATP + protein L-histidine = ADP + protein N-phospho-L-histidine.</text>
        <dbReference type="EC" id="2.7.13.3"/>
    </reaction>
</comment>
<evidence type="ECO:0000256" key="4">
    <source>
        <dbReference type="ARBA" id="ARBA00022679"/>
    </source>
</evidence>
<dbReference type="SMART" id="SM00387">
    <property type="entry name" value="HATPase_c"/>
    <property type="match status" value="1"/>
</dbReference>
<reference evidence="9 10" key="1">
    <citation type="journal article" date="2015" name="Nature">
        <title>rRNA introns, odd ribosomes, and small enigmatic genomes across a large radiation of phyla.</title>
        <authorList>
            <person name="Brown C.T."/>
            <person name="Hug L.A."/>
            <person name="Thomas B.C."/>
            <person name="Sharon I."/>
            <person name="Castelle C.J."/>
            <person name="Singh A."/>
            <person name="Wilkins M.J."/>
            <person name="Williams K.H."/>
            <person name="Banfield J.F."/>
        </authorList>
    </citation>
    <scope>NUCLEOTIDE SEQUENCE [LARGE SCALE GENOMIC DNA]</scope>
</reference>
<keyword evidence="5 9" id="KW-0418">Kinase</keyword>
<dbReference type="SUPFAM" id="SSF47384">
    <property type="entry name" value="Homodimeric domain of signal transducing histidine kinase"/>
    <property type="match status" value="1"/>
</dbReference>
<evidence type="ECO:0000313" key="9">
    <source>
        <dbReference type="EMBL" id="KKS96437.1"/>
    </source>
</evidence>
<evidence type="ECO:0000256" key="7">
    <source>
        <dbReference type="SAM" id="Phobius"/>
    </source>
</evidence>
<dbReference type="EMBL" id="LCFP01000010">
    <property type="protein sequence ID" value="KKS96437.1"/>
    <property type="molecule type" value="Genomic_DNA"/>
</dbReference>
<evidence type="ECO:0000256" key="3">
    <source>
        <dbReference type="ARBA" id="ARBA00022553"/>
    </source>
</evidence>
<keyword evidence="6" id="KW-0902">Two-component regulatory system</keyword>
<evidence type="ECO:0000256" key="1">
    <source>
        <dbReference type="ARBA" id="ARBA00000085"/>
    </source>
</evidence>
<gene>
    <name evidence="9" type="ORF">UV73_C0010G0022</name>
</gene>
<dbReference type="EC" id="2.7.13.3" evidence="2"/>
<evidence type="ECO:0000259" key="8">
    <source>
        <dbReference type="PROSITE" id="PS50109"/>
    </source>
</evidence>
<dbReference type="GO" id="GO:0005886">
    <property type="term" value="C:plasma membrane"/>
    <property type="evidence" value="ECO:0007669"/>
    <property type="project" value="TreeGrafter"/>
</dbReference>
<dbReference type="AlphaFoldDB" id="A0A0G1DFQ0"/>
<accession>A0A0G1DFQ0</accession>
<keyword evidence="4 9" id="KW-0808">Transferase</keyword>
<dbReference type="PANTHER" id="PTHR45453">
    <property type="entry name" value="PHOSPHATE REGULON SENSOR PROTEIN PHOR"/>
    <property type="match status" value="1"/>
</dbReference>
<keyword evidence="7" id="KW-0472">Membrane</keyword>
<proteinExistence type="predicted"/>
<dbReference type="SMART" id="SM00388">
    <property type="entry name" value="HisKA"/>
    <property type="match status" value="1"/>
</dbReference>
<dbReference type="Pfam" id="PF02518">
    <property type="entry name" value="HATPase_c"/>
    <property type="match status" value="1"/>
</dbReference>
<dbReference type="InterPro" id="IPR004358">
    <property type="entry name" value="Sig_transdc_His_kin-like_C"/>
</dbReference>
<sequence>MFSKARLKLTAWYLVIIMSVSLLFSAVIYRSVDIELSRIERRQQVRIERFRQELFRLPDFPDMFVEVPVTEIRRRLIAALTFINSGILIISGGAGFFLAGRTLKPIEDMVNEQNRFIADASHEFRTPLTSLKSQTEVSLRDKKLTLSQAKEMLASNLEEADNLQAISDRLLELAQIEKPNYFVFKAVDIKSAVNSALSKVRPLAKQKSITVASQIKSRIMEGDGKSLTEMLVIFLDNAIKYSRENTSVNLTGKISGQSQVLVISDQGSGISKEDLPHIFERFYRGDKSRSASGYGLGLSIAKKIIDAHHGTVEVASKKNQGTTFTVRLPLKQSVSFI</sequence>
<keyword evidence="7" id="KW-0812">Transmembrane</keyword>
<dbReference type="InterPro" id="IPR003661">
    <property type="entry name" value="HisK_dim/P_dom"/>
</dbReference>
<dbReference type="CDD" id="cd00082">
    <property type="entry name" value="HisKA"/>
    <property type="match status" value="1"/>
</dbReference>
<evidence type="ECO:0000256" key="5">
    <source>
        <dbReference type="ARBA" id="ARBA00022777"/>
    </source>
</evidence>
<keyword evidence="7" id="KW-1133">Transmembrane helix</keyword>
<dbReference type="Gene3D" id="1.10.287.130">
    <property type="match status" value="1"/>
</dbReference>
<organism evidence="9 10">
    <name type="scientific">Candidatus Gottesmanbacteria bacterium GW2011_GWA2_43_14</name>
    <dbReference type="NCBI Taxonomy" id="1618443"/>
    <lineage>
        <taxon>Bacteria</taxon>
        <taxon>Candidatus Gottesmaniibacteriota</taxon>
    </lineage>
</organism>
<dbReference type="GO" id="GO:0004721">
    <property type="term" value="F:phosphoprotein phosphatase activity"/>
    <property type="evidence" value="ECO:0007669"/>
    <property type="project" value="TreeGrafter"/>
</dbReference>
<dbReference type="PRINTS" id="PR00344">
    <property type="entry name" value="BCTRLSENSOR"/>
</dbReference>
<dbReference type="InterPro" id="IPR003594">
    <property type="entry name" value="HATPase_dom"/>
</dbReference>
<protein>
    <recommendedName>
        <fullName evidence="2">histidine kinase</fullName>
        <ecNumber evidence="2">2.7.13.3</ecNumber>
    </recommendedName>
</protein>
<dbReference type="PANTHER" id="PTHR45453:SF1">
    <property type="entry name" value="PHOSPHATE REGULON SENSOR PROTEIN PHOR"/>
    <property type="match status" value="1"/>
</dbReference>
<evidence type="ECO:0000256" key="2">
    <source>
        <dbReference type="ARBA" id="ARBA00012438"/>
    </source>
</evidence>
<evidence type="ECO:0000313" key="10">
    <source>
        <dbReference type="Proteomes" id="UP000034894"/>
    </source>
</evidence>
<dbReference type="Gene3D" id="3.30.565.10">
    <property type="entry name" value="Histidine kinase-like ATPase, C-terminal domain"/>
    <property type="match status" value="1"/>
</dbReference>
<dbReference type="InterPro" id="IPR050351">
    <property type="entry name" value="BphY/WalK/GraS-like"/>
</dbReference>
<dbReference type="InterPro" id="IPR036097">
    <property type="entry name" value="HisK_dim/P_sf"/>
</dbReference>
<dbReference type="Proteomes" id="UP000034894">
    <property type="component" value="Unassembled WGS sequence"/>
</dbReference>
<dbReference type="SUPFAM" id="SSF55874">
    <property type="entry name" value="ATPase domain of HSP90 chaperone/DNA topoisomerase II/histidine kinase"/>
    <property type="match status" value="1"/>
</dbReference>
<dbReference type="CDD" id="cd00075">
    <property type="entry name" value="HATPase"/>
    <property type="match status" value="1"/>
</dbReference>
<feature type="transmembrane region" description="Helical" evidence="7">
    <location>
        <begin position="12"/>
        <end position="32"/>
    </location>
</feature>
<dbReference type="PROSITE" id="PS50109">
    <property type="entry name" value="HIS_KIN"/>
    <property type="match status" value="1"/>
</dbReference>